<dbReference type="Pfam" id="PF00098">
    <property type="entry name" value="zf-CCHC"/>
    <property type="match status" value="1"/>
</dbReference>
<dbReference type="EMBL" id="KQ415522">
    <property type="protein sequence ID" value="KOC58584.1"/>
    <property type="molecule type" value="Genomic_DNA"/>
</dbReference>
<dbReference type="Proteomes" id="UP000053825">
    <property type="component" value="Unassembled WGS sequence"/>
</dbReference>
<keyword evidence="5" id="KW-1185">Reference proteome</keyword>
<keyword evidence="1" id="KW-0862">Zinc</keyword>
<gene>
    <name evidence="4" type="ORF">WH47_01103</name>
    <name evidence="3" type="ORF">WH47_08617</name>
</gene>
<name>A0A0L7QJR0_9HYME</name>
<keyword evidence="1" id="KW-0863">Zinc-finger</keyword>
<dbReference type="InterPro" id="IPR001878">
    <property type="entry name" value="Znf_CCHC"/>
</dbReference>
<keyword evidence="1" id="KW-0479">Metal-binding</keyword>
<accession>A0A0L7QJR0</accession>
<dbReference type="SUPFAM" id="SSF57756">
    <property type="entry name" value="Retrovirus zinc finger-like domains"/>
    <property type="match status" value="1"/>
</dbReference>
<dbReference type="GO" id="GO:0008270">
    <property type="term" value="F:zinc ion binding"/>
    <property type="evidence" value="ECO:0007669"/>
    <property type="project" value="UniProtKB-KW"/>
</dbReference>
<evidence type="ECO:0000313" key="5">
    <source>
        <dbReference type="Proteomes" id="UP000053825"/>
    </source>
</evidence>
<reference evidence="4 5" key="1">
    <citation type="submission" date="2015-07" db="EMBL/GenBank/DDBJ databases">
        <title>The genome of Habropoda laboriosa.</title>
        <authorList>
            <person name="Pan H."/>
            <person name="Kapheim K."/>
        </authorList>
    </citation>
    <scope>NUCLEOTIDE SEQUENCE [LARGE SCALE GENOMIC DNA]</scope>
    <source>
        <strain evidence="4">0110345459</strain>
    </source>
</reference>
<dbReference type="GO" id="GO:0003676">
    <property type="term" value="F:nucleic acid binding"/>
    <property type="evidence" value="ECO:0007669"/>
    <property type="project" value="InterPro"/>
</dbReference>
<proteinExistence type="predicted"/>
<dbReference type="EMBL" id="KQ415042">
    <property type="protein sequence ID" value="KOC58857.1"/>
    <property type="molecule type" value="Genomic_DNA"/>
</dbReference>
<dbReference type="Gene3D" id="4.10.60.10">
    <property type="entry name" value="Zinc finger, CCHC-type"/>
    <property type="match status" value="1"/>
</dbReference>
<evidence type="ECO:0000256" key="1">
    <source>
        <dbReference type="PROSITE-ProRule" id="PRU00047"/>
    </source>
</evidence>
<evidence type="ECO:0000259" key="2">
    <source>
        <dbReference type="PROSITE" id="PS50158"/>
    </source>
</evidence>
<sequence length="126" mass="14514">MRNRTDRNIVIEVSSIIRNRMINKGSIYIGFGSCRVEDHLRVIQCYKCAKFGHIAKDCRQEHQTCGKCMQDHATKDCTRKDSLICRNCHELNLANKCHSAFDAEICPILAKRLADKARSTDYSFME</sequence>
<evidence type="ECO:0000313" key="3">
    <source>
        <dbReference type="EMBL" id="KOC58584.1"/>
    </source>
</evidence>
<dbReference type="SMART" id="SM00343">
    <property type="entry name" value="ZnF_C2HC"/>
    <property type="match status" value="1"/>
</dbReference>
<feature type="domain" description="CCHC-type" evidence="2">
    <location>
        <begin position="45"/>
        <end position="60"/>
    </location>
</feature>
<dbReference type="InterPro" id="IPR036875">
    <property type="entry name" value="Znf_CCHC_sf"/>
</dbReference>
<organism evidence="4 5">
    <name type="scientific">Habropoda laboriosa</name>
    <dbReference type="NCBI Taxonomy" id="597456"/>
    <lineage>
        <taxon>Eukaryota</taxon>
        <taxon>Metazoa</taxon>
        <taxon>Ecdysozoa</taxon>
        <taxon>Arthropoda</taxon>
        <taxon>Hexapoda</taxon>
        <taxon>Insecta</taxon>
        <taxon>Pterygota</taxon>
        <taxon>Neoptera</taxon>
        <taxon>Endopterygota</taxon>
        <taxon>Hymenoptera</taxon>
        <taxon>Apocrita</taxon>
        <taxon>Aculeata</taxon>
        <taxon>Apoidea</taxon>
        <taxon>Anthophila</taxon>
        <taxon>Apidae</taxon>
        <taxon>Habropoda</taxon>
    </lineage>
</organism>
<protein>
    <submittedName>
        <fullName evidence="4">Gag-Pol polyprotein</fullName>
    </submittedName>
</protein>
<evidence type="ECO:0000313" key="4">
    <source>
        <dbReference type="EMBL" id="KOC58857.1"/>
    </source>
</evidence>
<dbReference type="PROSITE" id="PS50158">
    <property type="entry name" value="ZF_CCHC"/>
    <property type="match status" value="1"/>
</dbReference>
<dbReference type="AlphaFoldDB" id="A0A0L7QJR0"/>